<dbReference type="KEGG" id="pman:OU5_1471"/>
<evidence type="ECO:0000313" key="2">
    <source>
        <dbReference type="Proteomes" id="UP000026913"/>
    </source>
</evidence>
<sequence length="37" mass="4068">MTLVIKATHRVGIDVFVVESSCWRHGKARSGSRVKGV</sequence>
<dbReference type="HOGENOM" id="CLU_3347448_0_0_6"/>
<reference evidence="1 2" key="1">
    <citation type="journal article" date="2012" name="J. Bacteriol.">
        <title>Genome sequence of cold-adapted Pseudomonas mandelii strain JR-1.</title>
        <authorList>
            <person name="Jang S.H."/>
            <person name="Kim J."/>
            <person name="Kim J."/>
            <person name="Hong S."/>
            <person name="Lee C."/>
        </authorList>
    </citation>
    <scope>NUCLEOTIDE SEQUENCE [LARGE SCALE GENOMIC DNA]</scope>
    <source>
        <strain evidence="1 2">JR-1</strain>
    </source>
</reference>
<accession>A0A024E7J0</accession>
<name>A0A024E7J0_9PSED</name>
<evidence type="ECO:0000313" key="1">
    <source>
        <dbReference type="EMBL" id="AHZ68550.1"/>
    </source>
</evidence>
<protein>
    <submittedName>
        <fullName evidence="1">Uncharacterized protein</fullName>
    </submittedName>
</protein>
<dbReference type="AlphaFoldDB" id="A0A024E7J0"/>
<organism evidence="1 2">
    <name type="scientific">Pseudomonas mandelii JR-1</name>
    <dbReference type="NCBI Taxonomy" id="1147786"/>
    <lineage>
        <taxon>Bacteria</taxon>
        <taxon>Pseudomonadati</taxon>
        <taxon>Pseudomonadota</taxon>
        <taxon>Gammaproteobacteria</taxon>
        <taxon>Pseudomonadales</taxon>
        <taxon>Pseudomonadaceae</taxon>
        <taxon>Pseudomonas</taxon>
    </lineage>
</organism>
<gene>
    <name evidence="1" type="ORF">OU5_1471</name>
</gene>
<dbReference type="Proteomes" id="UP000026913">
    <property type="component" value="Chromosome"/>
</dbReference>
<dbReference type="EMBL" id="CP005960">
    <property type="protein sequence ID" value="AHZ68550.1"/>
    <property type="molecule type" value="Genomic_DNA"/>
</dbReference>
<proteinExistence type="predicted"/>